<evidence type="ECO:0008006" key="4">
    <source>
        <dbReference type="Google" id="ProtNLM"/>
    </source>
</evidence>
<dbReference type="EMBL" id="BNBO01000034">
    <property type="protein sequence ID" value="GHH77801.1"/>
    <property type="molecule type" value="Genomic_DNA"/>
</dbReference>
<dbReference type="Proteomes" id="UP000617734">
    <property type="component" value="Unassembled WGS sequence"/>
</dbReference>
<dbReference type="Gene3D" id="1.20.910.10">
    <property type="entry name" value="Heme oxygenase-like"/>
    <property type="match status" value="1"/>
</dbReference>
<protein>
    <recommendedName>
        <fullName evidence="4">DUF3865 domain-containing protein</fullName>
    </recommendedName>
</protein>
<accession>A0A919L022</accession>
<sequence length="252" mass="28893">MTTMTDQTVELSPEEAHDRIHALARGCSDHPALKNPFYELWMSQELTADEVELVAKNFYERVRRTPVRIALAFLHMTDIAARAETVENLYDEMGLGNPRKVHSVILKDFFETLLGRLRGHEVDLDSVAAPLLPSTVRLIEEGEKVFSSPYAQEVCGALLAQEWHAYPQLVQLYEGVRNYRGHYGLEEFHENCEYFYLHIGATEKEHKIHSLSTAAKACRTVEDIAHIERGFTTYLDLLAENWNEIHRTVRPA</sequence>
<dbReference type="GO" id="GO:0016491">
    <property type="term" value="F:oxidoreductase activity"/>
    <property type="evidence" value="ECO:0007669"/>
    <property type="project" value="UniProtKB-KW"/>
</dbReference>
<name>A0A919L022_9ACTN</name>
<comment type="caution">
    <text evidence="2">The sequence shown here is derived from an EMBL/GenBank/DDBJ whole genome shotgun (WGS) entry which is preliminary data.</text>
</comment>
<dbReference type="RefSeq" id="WP_380271891.1">
    <property type="nucleotide sequence ID" value="NZ_JBHXTP010000016.1"/>
</dbReference>
<keyword evidence="1" id="KW-0560">Oxidoreductase</keyword>
<evidence type="ECO:0000313" key="2">
    <source>
        <dbReference type="EMBL" id="GHH77801.1"/>
    </source>
</evidence>
<dbReference type="PANTHER" id="PTHR40279:SF3">
    <property type="entry name" value="4-AMINOBENZOATE SYNTHASE"/>
    <property type="match status" value="1"/>
</dbReference>
<evidence type="ECO:0000313" key="3">
    <source>
        <dbReference type="Proteomes" id="UP000617734"/>
    </source>
</evidence>
<reference evidence="2" key="1">
    <citation type="journal article" date="2014" name="Int. J. Syst. Evol. Microbiol.">
        <title>Complete genome sequence of Corynebacterium casei LMG S-19264T (=DSM 44701T), isolated from a smear-ripened cheese.</title>
        <authorList>
            <consortium name="US DOE Joint Genome Institute (JGI-PGF)"/>
            <person name="Walter F."/>
            <person name="Albersmeier A."/>
            <person name="Kalinowski J."/>
            <person name="Ruckert C."/>
        </authorList>
    </citation>
    <scope>NUCLEOTIDE SEQUENCE</scope>
    <source>
        <strain evidence="2">JCM 4646</strain>
    </source>
</reference>
<dbReference type="Pfam" id="PF14518">
    <property type="entry name" value="Haem_oxygenas_2"/>
    <property type="match status" value="1"/>
</dbReference>
<organism evidence="2 3">
    <name type="scientific">Kitasatospora indigofera</name>
    <dbReference type="NCBI Taxonomy" id="67307"/>
    <lineage>
        <taxon>Bacteria</taxon>
        <taxon>Bacillati</taxon>
        <taxon>Actinomycetota</taxon>
        <taxon>Actinomycetes</taxon>
        <taxon>Kitasatosporales</taxon>
        <taxon>Streptomycetaceae</taxon>
        <taxon>Kitasatospora</taxon>
    </lineage>
</organism>
<dbReference type="InterPro" id="IPR016084">
    <property type="entry name" value="Haem_Oase-like_multi-hlx"/>
</dbReference>
<dbReference type="InterPro" id="IPR039068">
    <property type="entry name" value="PqqC-like"/>
</dbReference>
<dbReference type="AlphaFoldDB" id="A0A919L022"/>
<reference evidence="2" key="2">
    <citation type="submission" date="2020-09" db="EMBL/GenBank/DDBJ databases">
        <authorList>
            <person name="Sun Q."/>
            <person name="Ohkuma M."/>
        </authorList>
    </citation>
    <scope>NUCLEOTIDE SEQUENCE</scope>
    <source>
        <strain evidence="2">JCM 4646</strain>
    </source>
</reference>
<keyword evidence="3" id="KW-1185">Reference proteome</keyword>
<dbReference type="SUPFAM" id="SSF48613">
    <property type="entry name" value="Heme oxygenase-like"/>
    <property type="match status" value="1"/>
</dbReference>
<gene>
    <name evidence="2" type="ORF">GCM10018781_52010</name>
</gene>
<proteinExistence type="predicted"/>
<evidence type="ECO:0000256" key="1">
    <source>
        <dbReference type="ARBA" id="ARBA00023002"/>
    </source>
</evidence>
<dbReference type="PANTHER" id="PTHR40279">
    <property type="entry name" value="PQQC-LIKE PROTEIN"/>
    <property type="match status" value="1"/>
</dbReference>